<name>A0A1M5B0E2_9GAMM</name>
<sequence length="419" mass="46507">MPVSRNGNIINFVGEFGQADLHKPLACIHQAVNDAGYRDIILDFSECTAAFPPPMLALCVQIMRLRDEKVDTKLVLPRLEKLAKLFRNANWAHFLEPGKFEQSTFRGYTQIPATQFKSPDDQNRAVNRIVNAILGAIQDIDRSDFAALEWSISEITDNVIVHSESPIGGLVQVSTFQKNRKVVEYIVADAGLGIPTTLRAGQPQIKSDTEALDCAIREGVTRDKSLGQGNGLFGSFQICSYSGGRFQIESGHAKLFYAPSHGLSISNERIPIDGTLIVAQIDFSKPGLLEEALRFAGRQYRPVDFVETKYEQFDSDDLLFVLREESRTFGSRLAGTPIRNRLVNLLKMCPDQRIKIDCSGIPLVSSSFADEVFGKLFVELGPLGFMQRIFIDNVDPTVRSLVDKAISQRMAVGLSEFDA</sequence>
<feature type="domain" description="DUF4325" evidence="1">
    <location>
        <begin position="335"/>
        <end position="398"/>
    </location>
</feature>
<evidence type="ECO:0000313" key="2">
    <source>
        <dbReference type="EMBL" id="SHF35945.1"/>
    </source>
</evidence>
<dbReference type="STRING" id="213588.SAMN02745204_02334"/>
<protein>
    <recommendedName>
        <fullName evidence="1">DUF4325 domain-containing protein</fullName>
    </recommendedName>
</protein>
<dbReference type="OrthoDB" id="3194831at2"/>
<dbReference type="InterPro" id="IPR025474">
    <property type="entry name" value="DUF4325"/>
</dbReference>
<keyword evidence="3" id="KW-1185">Reference proteome</keyword>
<gene>
    <name evidence="2" type="ORF">SAMN02745204_02334</name>
</gene>
<organism evidence="2 3">
    <name type="scientific">Thermomonas hydrothermalis</name>
    <dbReference type="NCBI Taxonomy" id="213588"/>
    <lineage>
        <taxon>Bacteria</taxon>
        <taxon>Pseudomonadati</taxon>
        <taxon>Pseudomonadota</taxon>
        <taxon>Gammaproteobacteria</taxon>
        <taxon>Lysobacterales</taxon>
        <taxon>Lysobacteraceae</taxon>
        <taxon>Thermomonas</taxon>
    </lineage>
</organism>
<reference evidence="3" key="1">
    <citation type="submission" date="2016-11" db="EMBL/GenBank/DDBJ databases">
        <authorList>
            <person name="Varghese N."/>
            <person name="Submissions S."/>
        </authorList>
    </citation>
    <scope>NUCLEOTIDE SEQUENCE [LARGE SCALE GENOMIC DNA]</scope>
    <source>
        <strain evidence="3">DSM 14834</strain>
    </source>
</reference>
<accession>A0A1M5B0E2</accession>
<dbReference type="Pfam" id="PF14213">
    <property type="entry name" value="DUF4325"/>
    <property type="match status" value="1"/>
</dbReference>
<evidence type="ECO:0000313" key="3">
    <source>
        <dbReference type="Proteomes" id="UP000242857"/>
    </source>
</evidence>
<dbReference type="Gene3D" id="3.30.565.10">
    <property type="entry name" value="Histidine kinase-like ATPase, C-terminal domain"/>
    <property type="match status" value="1"/>
</dbReference>
<dbReference type="InterPro" id="IPR036890">
    <property type="entry name" value="HATPase_C_sf"/>
</dbReference>
<dbReference type="Proteomes" id="UP000242857">
    <property type="component" value="Unassembled WGS sequence"/>
</dbReference>
<evidence type="ECO:0000259" key="1">
    <source>
        <dbReference type="Pfam" id="PF14213"/>
    </source>
</evidence>
<dbReference type="AlphaFoldDB" id="A0A1M5B0E2"/>
<dbReference type="EMBL" id="FQUK01000070">
    <property type="protein sequence ID" value="SHF35945.1"/>
    <property type="molecule type" value="Genomic_DNA"/>
</dbReference>
<dbReference type="SUPFAM" id="SSF55874">
    <property type="entry name" value="ATPase domain of HSP90 chaperone/DNA topoisomerase II/histidine kinase"/>
    <property type="match status" value="1"/>
</dbReference>
<dbReference type="RefSeq" id="WP_072756686.1">
    <property type="nucleotide sequence ID" value="NZ_FQUK01000070.1"/>
</dbReference>
<proteinExistence type="predicted"/>